<dbReference type="PROSITE" id="PS00560">
    <property type="entry name" value="CARBOXYPEPT_SER_HIS"/>
    <property type="match status" value="1"/>
</dbReference>
<keyword evidence="5" id="KW-0378">Hydrolase</keyword>
<evidence type="ECO:0000256" key="4">
    <source>
        <dbReference type="ARBA" id="ARBA00022670"/>
    </source>
</evidence>
<feature type="signal peptide" evidence="11">
    <location>
        <begin position="1"/>
        <end position="26"/>
    </location>
</feature>
<evidence type="ECO:0000256" key="10">
    <source>
        <dbReference type="ARBA" id="ARBA00064289"/>
    </source>
</evidence>
<reference evidence="12" key="1">
    <citation type="journal article" date="2014" name="Science">
        <title>Structural and functional partitioning of bread wheat chromosome 3B.</title>
        <authorList>
            <person name="Choulet F."/>
            <person name="Alberti A."/>
            <person name="Theil S."/>
            <person name="Glover N."/>
            <person name="Barbe V."/>
            <person name="Daron J."/>
            <person name="Pingault L."/>
            <person name="Sourdille P."/>
            <person name="Couloux A."/>
            <person name="Paux E."/>
            <person name="Leroy P."/>
            <person name="Mangenot S."/>
            <person name="Guilhot N."/>
            <person name="Le Gouis J."/>
            <person name="Balfourier F."/>
            <person name="Alaux M."/>
            <person name="Jamilloux V."/>
            <person name="Poulain J."/>
            <person name="Durand C."/>
            <person name="Bellec A."/>
            <person name="Gaspin C."/>
            <person name="Safar J."/>
            <person name="Dolezel J."/>
            <person name="Rogers J."/>
            <person name="Vandepoele K."/>
            <person name="Aury J.M."/>
            <person name="Mayer K."/>
            <person name="Berges H."/>
            <person name="Quesneville H."/>
            <person name="Wincker P."/>
            <person name="Feuillet C."/>
        </authorList>
    </citation>
    <scope>NUCLEOTIDE SEQUENCE</scope>
</reference>
<dbReference type="FunFam" id="3.40.50.12670:FF:000002">
    <property type="entry name" value="Carboxypeptidase"/>
    <property type="match status" value="1"/>
</dbReference>
<protein>
    <recommendedName>
        <fullName evidence="9">carboxypeptidase D</fullName>
        <ecNumber evidence="9">3.4.16.6</ecNumber>
    </recommendedName>
</protein>
<keyword evidence="3" id="KW-0121">Carboxypeptidase</keyword>
<proteinExistence type="inferred from homology"/>
<feature type="chain" id="PRO_5009743631" description="carboxypeptidase D" evidence="11">
    <location>
        <begin position="27"/>
        <end position="882"/>
    </location>
</feature>
<evidence type="ECO:0000256" key="9">
    <source>
        <dbReference type="ARBA" id="ARBA00038895"/>
    </source>
</evidence>
<evidence type="ECO:0000256" key="2">
    <source>
        <dbReference type="ARBA" id="ARBA00009431"/>
    </source>
</evidence>
<dbReference type="PANTHER" id="PTHR11802:SF300">
    <property type="match status" value="1"/>
</dbReference>
<sequence length="882" mass="97201">MEDRSHGLALGVSFLLLLIVAGIAQSDREKNKTTMVSHLPGFHGPLPFSMETGYVEVDDRNGVRLFYYFVQSETSPAEDPVLLWLTGGPGCSAFSGLAYEIGPLSFQPDSYTDGLPELVANVIFLDSPVGAGFSYSATDQGYKSCDTKAVDQTAIFLTKWYEEHPQFLLNPLFIAGDSYSGLIAPPLTFQVAKGIEMGDKPLLNLKGYIIGNPVTDRKFDSPAIVPYAHRMGLISDERYEVIYRESCGADTGMNRNIQCKNCHDAIDKCLKGINIHHILEPECSSEHNGNSDSGRMLLDYGNAELGLSDISSECREKGYSMSGIWANNRAVREALGVHKGTVPVWLRCNHGTPYTTDIRSSVEYHRSLTSRGYRSLIYSGDHDMTVPFIGTQAWIRSLGFAVVDEWRPWYATGQVAGFTTLYANNLTFATIKVETMKNTRSHGLVALAMGVSFLLPAVISQSDREENQTVQVSHLPGFHGPLPFSLETGYVQVDDSNGVRLFYYFVRSETNPAEDPVLLWLTGGPGCSAFSGLVYEIGPLSFQPDSYTGGLPELVANVIFLDSPVGAGFSYSTTHQGYKSCDTKAVDQIVIFLTKWYEEHPQFLPNPLFIAGDSYSGLIVPPLTFQIAKGIEMGDKPLLNLKGYIIGNPLTDRKFDLPAGVPYAHRMGLISDEQYEVIYRETCAADTGMNRNIQCKNCHDAIDKCLKGINIHHILEPKCSSEYNGNSDSGRTLSGYGNAELGLSDISSECREKGYSMSGIWANNRAVREALGVHMGTVPLWLSVVEYHRSVTSKGYWSLIYSGDHDMTVPFIGTQAWIRSLGFGVVDEWRPWHVNGQVAGFTTLYANNLTFATVKGGGHTAPEYMPKECLAMVDRWLSGRPL</sequence>
<evidence type="ECO:0000256" key="3">
    <source>
        <dbReference type="ARBA" id="ARBA00022645"/>
    </source>
</evidence>
<dbReference type="PRINTS" id="PR00724">
    <property type="entry name" value="CRBOXYPTASEC"/>
</dbReference>
<dbReference type="Gene3D" id="3.40.50.1820">
    <property type="entry name" value="alpha/beta hydrolase"/>
    <property type="match status" value="2"/>
</dbReference>
<name>A0A077RQB0_WHEAT</name>
<evidence type="ECO:0000313" key="12">
    <source>
        <dbReference type="EMBL" id="CDM81579.1"/>
    </source>
</evidence>
<dbReference type="GO" id="GO:0006508">
    <property type="term" value="P:proteolysis"/>
    <property type="evidence" value="ECO:0007669"/>
    <property type="project" value="UniProtKB-KW"/>
</dbReference>
<evidence type="ECO:0000256" key="8">
    <source>
        <dbReference type="ARBA" id="ARBA00023180"/>
    </source>
</evidence>
<dbReference type="SUPFAM" id="SSF53474">
    <property type="entry name" value="alpha/beta-Hydrolases"/>
    <property type="match status" value="2"/>
</dbReference>
<dbReference type="EMBL" id="HG670306">
    <property type="protein sequence ID" value="CDM81579.1"/>
    <property type="molecule type" value="Genomic_DNA"/>
</dbReference>
<dbReference type="PANTHER" id="PTHR11802">
    <property type="entry name" value="SERINE PROTEASE FAMILY S10 SERINE CARBOXYPEPTIDASE"/>
    <property type="match status" value="1"/>
</dbReference>
<accession>A0A077RQB0</accession>
<dbReference type="GO" id="GO:0004185">
    <property type="term" value="F:serine-type carboxypeptidase activity"/>
    <property type="evidence" value="ECO:0007669"/>
    <property type="project" value="UniProtKB-EC"/>
</dbReference>
<dbReference type="HOGENOM" id="CLU_326646_0_0_1"/>
<evidence type="ECO:0000256" key="5">
    <source>
        <dbReference type="ARBA" id="ARBA00022801"/>
    </source>
</evidence>
<comment type="similarity">
    <text evidence="2">Belongs to the peptidase S10 family.</text>
</comment>
<evidence type="ECO:0000256" key="11">
    <source>
        <dbReference type="SAM" id="SignalP"/>
    </source>
</evidence>
<gene>
    <name evidence="12" type="ORF">TRAES_3BF065000040CFD_c1</name>
</gene>
<keyword evidence="11" id="KW-0732">Signal</keyword>
<keyword evidence="7" id="KW-1015">Disulfide bond</keyword>
<dbReference type="InterPro" id="IPR033124">
    <property type="entry name" value="Ser_caboxypep_his_AS"/>
</dbReference>
<comment type="catalytic activity">
    <reaction evidence="1">
        <text>Preferential release of a C-terminal arginine or lysine residue.</text>
        <dbReference type="EC" id="3.4.16.6"/>
    </reaction>
</comment>
<dbReference type="Pfam" id="PF00450">
    <property type="entry name" value="Peptidase_S10"/>
    <property type="match status" value="2"/>
</dbReference>
<keyword evidence="4" id="KW-0645">Protease</keyword>
<evidence type="ECO:0000256" key="6">
    <source>
        <dbReference type="ARBA" id="ARBA00023145"/>
    </source>
</evidence>
<comment type="subunit">
    <text evidence="10">Carboxypeptidase II is a dimer, where each monomer is composed of two chains linked by a disulfide bond.</text>
</comment>
<dbReference type="InterPro" id="IPR029058">
    <property type="entry name" value="AB_hydrolase_fold"/>
</dbReference>
<dbReference type="ExpressionAtlas" id="A0A077RQB0">
    <property type="expression patterns" value="baseline"/>
</dbReference>
<evidence type="ECO:0000256" key="7">
    <source>
        <dbReference type="ARBA" id="ARBA00023157"/>
    </source>
</evidence>
<dbReference type="InterPro" id="IPR001563">
    <property type="entry name" value="Peptidase_S10"/>
</dbReference>
<evidence type="ECO:0000256" key="1">
    <source>
        <dbReference type="ARBA" id="ARBA00001003"/>
    </source>
</evidence>
<dbReference type="FunFam" id="3.40.50.1820:FF:000072">
    <property type="entry name" value="Serine carboxypeptidase-like 19"/>
    <property type="match status" value="2"/>
</dbReference>
<organism evidence="12">
    <name type="scientific">Triticum aestivum</name>
    <name type="common">Wheat</name>
    <dbReference type="NCBI Taxonomy" id="4565"/>
    <lineage>
        <taxon>Eukaryota</taxon>
        <taxon>Viridiplantae</taxon>
        <taxon>Streptophyta</taxon>
        <taxon>Embryophyta</taxon>
        <taxon>Tracheophyta</taxon>
        <taxon>Spermatophyta</taxon>
        <taxon>Magnoliopsida</taxon>
        <taxon>Liliopsida</taxon>
        <taxon>Poales</taxon>
        <taxon>Poaceae</taxon>
        <taxon>BOP clade</taxon>
        <taxon>Pooideae</taxon>
        <taxon>Triticodae</taxon>
        <taxon>Triticeae</taxon>
        <taxon>Triticinae</taxon>
        <taxon>Triticum</taxon>
    </lineage>
</organism>
<keyword evidence="8" id="KW-0325">Glycoprotein</keyword>
<dbReference type="AlphaFoldDB" id="A0A077RQB0"/>
<dbReference type="Gene3D" id="3.40.50.12670">
    <property type="match status" value="1"/>
</dbReference>
<keyword evidence="6" id="KW-0865">Zymogen</keyword>
<dbReference type="EC" id="3.4.16.6" evidence="9"/>